<proteinExistence type="predicted"/>
<sequence>MHEVHPADHPIHGVRDFLLHLFTITVGLLIALGLENIAEYVHHRHLVHEARENLHHEIEDNRKDLKDVLEAIPKEQARYKDLLTYLQARAEGRPSEIHKVMIGVEMITPQDASWQTANATGALSFMPYSEVQRYATAYQLQKKLDALQEAAIQPVILLIATVGGGDPEKLSKEDLAGAIPQVRQVAAHLESVREIGADLDKRYADALKGE</sequence>
<gene>
    <name evidence="1" type="ORF">SAMN05443244_2544</name>
</gene>
<evidence type="ECO:0000313" key="1">
    <source>
        <dbReference type="EMBL" id="SEC06078.1"/>
    </source>
</evidence>
<evidence type="ECO:0000313" key="2">
    <source>
        <dbReference type="Proteomes" id="UP000182409"/>
    </source>
</evidence>
<name>A0A1H4PFL8_9BACT</name>
<protein>
    <submittedName>
        <fullName evidence="1">Uncharacterized protein</fullName>
    </submittedName>
</protein>
<dbReference type="EMBL" id="FNSD01000001">
    <property type="protein sequence ID" value="SEC06078.1"/>
    <property type="molecule type" value="Genomic_DNA"/>
</dbReference>
<dbReference type="RefSeq" id="WP_212733194.1">
    <property type="nucleotide sequence ID" value="NZ_FNSD01000001.1"/>
</dbReference>
<organism evidence="1 2">
    <name type="scientific">Terriglobus roseus</name>
    <dbReference type="NCBI Taxonomy" id="392734"/>
    <lineage>
        <taxon>Bacteria</taxon>
        <taxon>Pseudomonadati</taxon>
        <taxon>Acidobacteriota</taxon>
        <taxon>Terriglobia</taxon>
        <taxon>Terriglobales</taxon>
        <taxon>Acidobacteriaceae</taxon>
        <taxon>Terriglobus</taxon>
    </lineage>
</organism>
<reference evidence="1 2" key="1">
    <citation type="submission" date="2016-10" db="EMBL/GenBank/DDBJ databases">
        <authorList>
            <person name="de Groot N.N."/>
        </authorList>
    </citation>
    <scope>NUCLEOTIDE SEQUENCE [LARGE SCALE GENOMIC DNA]</scope>
    <source>
        <strain evidence="1 2">AB35.6</strain>
    </source>
</reference>
<accession>A0A1H4PFL8</accession>
<dbReference type="Proteomes" id="UP000182409">
    <property type="component" value="Unassembled WGS sequence"/>
</dbReference>
<dbReference type="AlphaFoldDB" id="A0A1H4PFL8"/>